<dbReference type="Proteomes" id="UP000239863">
    <property type="component" value="Unassembled WGS sequence"/>
</dbReference>
<feature type="transmembrane region" description="Helical" evidence="1">
    <location>
        <begin position="37"/>
        <end position="60"/>
    </location>
</feature>
<feature type="transmembrane region" description="Helical" evidence="1">
    <location>
        <begin position="12"/>
        <end position="31"/>
    </location>
</feature>
<organism evidence="2 3">
    <name type="scientific">Clostridium algidicarnis DSM 15099</name>
    <dbReference type="NCBI Taxonomy" id="1121295"/>
    <lineage>
        <taxon>Bacteria</taxon>
        <taxon>Bacillati</taxon>
        <taxon>Bacillota</taxon>
        <taxon>Clostridia</taxon>
        <taxon>Eubacteriales</taxon>
        <taxon>Clostridiaceae</taxon>
        <taxon>Clostridium</taxon>
    </lineage>
</organism>
<proteinExistence type="predicted"/>
<gene>
    <name evidence="2" type="ORF">BD821_10372</name>
</gene>
<evidence type="ECO:0000313" key="2">
    <source>
        <dbReference type="EMBL" id="PPK48952.1"/>
    </source>
</evidence>
<reference evidence="2 3" key="1">
    <citation type="submission" date="2018-02" db="EMBL/GenBank/DDBJ databases">
        <title>Genomic Encyclopedia of Archaeal and Bacterial Type Strains, Phase II (KMG-II): from individual species to whole genera.</title>
        <authorList>
            <person name="Goeker M."/>
        </authorList>
    </citation>
    <scope>NUCLEOTIDE SEQUENCE [LARGE SCALE GENOMIC DNA]</scope>
    <source>
        <strain evidence="2 3">DSM 15099</strain>
    </source>
</reference>
<protein>
    <submittedName>
        <fullName evidence="2">ATP synthase protein I</fullName>
    </submittedName>
</protein>
<dbReference type="OrthoDB" id="1928621at2"/>
<name>A0A2S6FZ91_9CLOT</name>
<accession>A0A2S6FZ91</accession>
<keyword evidence="1" id="KW-0472">Membrane</keyword>
<keyword evidence="1" id="KW-1133">Transmembrane helix</keyword>
<feature type="transmembrane region" description="Helical" evidence="1">
    <location>
        <begin position="72"/>
        <end position="94"/>
    </location>
</feature>
<feature type="transmembrane region" description="Helical" evidence="1">
    <location>
        <begin position="100"/>
        <end position="118"/>
    </location>
</feature>
<keyword evidence="1" id="KW-0812">Transmembrane</keyword>
<evidence type="ECO:0000256" key="1">
    <source>
        <dbReference type="SAM" id="Phobius"/>
    </source>
</evidence>
<comment type="caution">
    <text evidence="2">The sequence shown here is derived from an EMBL/GenBank/DDBJ whole genome shotgun (WGS) entry which is preliminary data.</text>
</comment>
<sequence length="124" mass="14324">MDTYLKKMIKELSYLTLFMSLAFSAISLWFLSYGYVLAFVLGLITAMLNFIANTMVTHFIITKDKNNKRKILNVLSFVIRTLIIGVIIVAISLYYENYTLAYVFGYISHLLVIVVYSIRTNKKN</sequence>
<evidence type="ECO:0000313" key="3">
    <source>
        <dbReference type="Proteomes" id="UP000239863"/>
    </source>
</evidence>
<dbReference type="EMBL" id="PTIS01000003">
    <property type="protein sequence ID" value="PPK48952.1"/>
    <property type="molecule type" value="Genomic_DNA"/>
</dbReference>
<dbReference type="AlphaFoldDB" id="A0A2S6FZ91"/>